<sequence>MDEVSLTRLWLMRAGFAALILGILFFQMLPLETTPRRFAGPDLVIGFTFAWALRRPEYTPIGLTAALLLVADLLLGRPPGLYAALTLIAFSNLRRRTADLRGMPFTVEWVTVSLAIAAVMLGHRLILALLLVDLPGLGLQLIQMTMTILAYPLIAAIARFVFRLRAPGLGEVNALGQRQ</sequence>
<keyword evidence="1" id="KW-1133">Transmembrane helix</keyword>
<accession>A0AAE3WGP3</accession>
<gene>
    <name evidence="2" type="ORF">NO357_20025</name>
</gene>
<dbReference type="Proteomes" id="UP001226762">
    <property type="component" value="Unassembled WGS sequence"/>
</dbReference>
<keyword evidence="1" id="KW-0472">Membrane</keyword>
<feature type="transmembrane region" description="Helical" evidence="1">
    <location>
        <begin position="109"/>
        <end position="132"/>
    </location>
</feature>
<organism evidence="2 3">
    <name type="scientific">Marimonas arenosa</name>
    <dbReference type="NCBI Taxonomy" id="1795305"/>
    <lineage>
        <taxon>Bacteria</taxon>
        <taxon>Pseudomonadati</taxon>
        <taxon>Pseudomonadota</taxon>
        <taxon>Alphaproteobacteria</taxon>
        <taxon>Rhodobacterales</taxon>
        <taxon>Paracoccaceae</taxon>
        <taxon>Marimonas</taxon>
    </lineage>
</organism>
<feature type="transmembrane region" description="Helical" evidence="1">
    <location>
        <begin position="66"/>
        <end position="88"/>
    </location>
</feature>
<proteinExistence type="predicted"/>
<reference evidence="2" key="1">
    <citation type="submission" date="2022-07" db="EMBL/GenBank/DDBJ databases">
        <authorList>
            <person name="Otstavnykh N."/>
            <person name="Isaeva M."/>
            <person name="Bystritskaya E."/>
        </authorList>
    </citation>
    <scope>NUCLEOTIDE SEQUENCE</scope>
    <source>
        <strain evidence="2">KCTC 52189</strain>
    </source>
</reference>
<reference evidence="2" key="2">
    <citation type="submission" date="2023-02" db="EMBL/GenBank/DDBJ databases">
        <title>'Rhodoalgimonas zhirmunskyi' gen. nov., isolated from a red alga.</title>
        <authorList>
            <person name="Nedashkovskaya O.I."/>
            <person name="Otstavnykh N.Y."/>
            <person name="Bystritskaya E.P."/>
            <person name="Balabanova L.A."/>
            <person name="Isaeva M.P."/>
        </authorList>
    </citation>
    <scope>NUCLEOTIDE SEQUENCE</scope>
    <source>
        <strain evidence="2">KCTC 52189</strain>
    </source>
</reference>
<dbReference type="AlphaFoldDB" id="A0AAE3WGP3"/>
<keyword evidence="1" id="KW-0812">Transmembrane</keyword>
<feature type="transmembrane region" description="Helical" evidence="1">
    <location>
        <begin position="6"/>
        <end position="26"/>
    </location>
</feature>
<dbReference type="EMBL" id="JANHAX010000007">
    <property type="protein sequence ID" value="MDQ2092198.1"/>
    <property type="molecule type" value="Genomic_DNA"/>
</dbReference>
<comment type="caution">
    <text evidence="2">The sequence shown here is derived from an EMBL/GenBank/DDBJ whole genome shotgun (WGS) entry which is preliminary data.</text>
</comment>
<evidence type="ECO:0000313" key="3">
    <source>
        <dbReference type="Proteomes" id="UP001226762"/>
    </source>
</evidence>
<name>A0AAE3WGP3_9RHOB</name>
<protein>
    <submittedName>
        <fullName evidence="2">Rod shape-determining protein MreD</fullName>
    </submittedName>
</protein>
<dbReference type="RefSeq" id="WP_306737499.1">
    <property type="nucleotide sequence ID" value="NZ_JANHAX010000007.1"/>
</dbReference>
<evidence type="ECO:0000256" key="1">
    <source>
        <dbReference type="SAM" id="Phobius"/>
    </source>
</evidence>
<evidence type="ECO:0000313" key="2">
    <source>
        <dbReference type="EMBL" id="MDQ2092198.1"/>
    </source>
</evidence>
<feature type="transmembrane region" description="Helical" evidence="1">
    <location>
        <begin position="138"/>
        <end position="162"/>
    </location>
</feature>
<keyword evidence="3" id="KW-1185">Reference proteome</keyword>